<dbReference type="AlphaFoldDB" id="A0A6A6DZ15"/>
<dbReference type="EMBL" id="ML994636">
    <property type="protein sequence ID" value="KAF2184804.1"/>
    <property type="molecule type" value="Genomic_DNA"/>
</dbReference>
<evidence type="ECO:0000313" key="2">
    <source>
        <dbReference type="EMBL" id="KAF2184804.1"/>
    </source>
</evidence>
<name>A0A6A6DZ15_9PEZI</name>
<reference evidence="2" key="1">
    <citation type="journal article" date="2020" name="Stud. Mycol.">
        <title>101 Dothideomycetes genomes: a test case for predicting lifestyles and emergence of pathogens.</title>
        <authorList>
            <person name="Haridas S."/>
            <person name="Albert R."/>
            <person name="Binder M."/>
            <person name="Bloem J."/>
            <person name="Labutti K."/>
            <person name="Salamov A."/>
            <person name="Andreopoulos B."/>
            <person name="Baker S."/>
            <person name="Barry K."/>
            <person name="Bills G."/>
            <person name="Bluhm B."/>
            <person name="Cannon C."/>
            <person name="Castanera R."/>
            <person name="Culley D."/>
            <person name="Daum C."/>
            <person name="Ezra D."/>
            <person name="Gonzalez J."/>
            <person name="Henrissat B."/>
            <person name="Kuo A."/>
            <person name="Liang C."/>
            <person name="Lipzen A."/>
            <person name="Lutzoni F."/>
            <person name="Magnuson J."/>
            <person name="Mondo S."/>
            <person name="Nolan M."/>
            <person name="Ohm R."/>
            <person name="Pangilinan J."/>
            <person name="Park H.-J."/>
            <person name="Ramirez L."/>
            <person name="Alfaro M."/>
            <person name="Sun H."/>
            <person name="Tritt A."/>
            <person name="Yoshinaga Y."/>
            <person name="Zwiers L.-H."/>
            <person name="Turgeon B."/>
            <person name="Goodwin S."/>
            <person name="Spatafora J."/>
            <person name="Crous P."/>
            <person name="Grigoriev I."/>
        </authorList>
    </citation>
    <scope>NUCLEOTIDE SEQUENCE</scope>
    <source>
        <strain evidence="2">CBS 207.26</strain>
    </source>
</reference>
<protein>
    <submittedName>
        <fullName evidence="2">Uncharacterized protein</fullName>
    </submittedName>
</protein>
<dbReference type="Proteomes" id="UP000800200">
    <property type="component" value="Unassembled WGS sequence"/>
</dbReference>
<evidence type="ECO:0000313" key="3">
    <source>
        <dbReference type="Proteomes" id="UP000800200"/>
    </source>
</evidence>
<proteinExistence type="predicted"/>
<organism evidence="2 3">
    <name type="scientific">Zopfia rhizophila CBS 207.26</name>
    <dbReference type="NCBI Taxonomy" id="1314779"/>
    <lineage>
        <taxon>Eukaryota</taxon>
        <taxon>Fungi</taxon>
        <taxon>Dikarya</taxon>
        <taxon>Ascomycota</taxon>
        <taxon>Pezizomycotina</taxon>
        <taxon>Dothideomycetes</taxon>
        <taxon>Dothideomycetes incertae sedis</taxon>
        <taxon>Zopfiaceae</taxon>
        <taxon>Zopfia</taxon>
    </lineage>
</organism>
<sequence length="171" mass="18482">MRQGIPAIFAYAKSPFQKYRTSGVAPYGAQTATAVAYTLIFSYSNTLRTKARPIYIGICYSAASKEGMKAEKAKKAMKKKTALLAPSPPPPALPSGQPEEPIFIVGEDEDVEQAVECEGEYAGTPTPPPPARFTSVWKAVAASGRETLPGTKSAVFNADNLFLYLLEDWKD</sequence>
<evidence type="ECO:0000256" key="1">
    <source>
        <dbReference type="SAM" id="MobiDB-lite"/>
    </source>
</evidence>
<feature type="region of interest" description="Disordered" evidence="1">
    <location>
        <begin position="79"/>
        <end position="100"/>
    </location>
</feature>
<gene>
    <name evidence="2" type="ORF">K469DRAFT_688413</name>
</gene>
<keyword evidence="3" id="KW-1185">Reference proteome</keyword>
<accession>A0A6A6DZ15</accession>